<feature type="domain" description="HTH marR-type" evidence="8">
    <location>
        <begin position="15"/>
        <end position="144"/>
    </location>
</feature>
<reference evidence="9 10" key="1">
    <citation type="journal article" date="2016" name="Front. Microbiol.">
        <title>Comprehensive Phylogenetic Analysis of Bovine Non-aureus Staphylococci Species Based on Whole-Genome Sequencing.</title>
        <authorList>
            <person name="Naushad S."/>
            <person name="Barkema H.W."/>
            <person name="Luby C."/>
            <person name="Condas L.A."/>
            <person name="Nobrega D.B."/>
            <person name="Carson D.A."/>
            <person name="De Buck J."/>
        </authorList>
    </citation>
    <scope>NUCLEOTIDE SEQUENCE [LARGE SCALE GENOMIC DNA]</scope>
    <source>
        <strain evidence="9 10">SNUC 1084</strain>
    </source>
</reference>
<comment type="caution">
    <text evidence="9">The sequence shown here is derived from an EMBL/GenBank/DDBJ whole genome shotgun (WGS) entry which is preliminary data.</text>
</comment>
<evidence type="ECO:0000256" key="7">
    <source>
        <dbReference type="ARBA" id="ARBA00047207"/>
    </source>
</evidence>
<dbReference type="PANTHER" id="PTHR42756:SF1">
    <property type="entry name" value="TRANSCRIPTIONAL REPRESSOR OF EMRAB OPERON"/>
    <property type="match status" value="1"/>
</dbReference>
<evidence type="ECO:0000256" key="4">
    <source>
        <dbReference type="ARBA" id="ARBA00023163"/>
    </source>
</evidence>
<evidence type="ECO:0000313" key="10">
    <source>
        <dbReference type="Proteomes" id="UP000240859"/>
    </source>
</evidence>
<dbReference type="Pfam" id="PF22381">
    <property type="entry name" value="Staph_reg_Sar_Rot"/>
    <property type="match status" value="1"/>
</dbReference>
<keyword evidence="4" id="KW-0804">Transcription</keyword>
<evidence type="ECO:0000256" key="1">
    <source>
        <dbReference type="ARBA" id="ARBA00004496"/>
    </source>
</evidence>
<dbReference type="InterPro" id="IPR000835">
    <property type="entry name" value="HTH_MarR-typ"/>
</dbReference>
<dbReference type="InterPro" id="IPR036390">
    <property type="entry name" value="WH_DNA-bd_sf"/>
</dbReference>
<keyword evidence="2" id="KW-0805">Transcription regulation</keyword>
<comment type="similarity">
    <text evidence="5">Belongs to the SarZ family.</text>
</comment>
<protein>
    <recommendedName>
        <fullName evidence="6">HTH-type transcriptional regulator SarZ</fullName>
    </recommendedName>
    <alternativeName>
        <fullName evidence="7">Staphylococcal accessory regulator Z</fullName>
    </alternativeName>
</protein>
<evidence type="ECO:0000256" key="5">
    <source>
        <dbReference type="ARBA" id="ARBA00046337"/>
    </source>
</evidence>
<keyword evidence="3" id="KW-0238">DNA-binding</keyword>
<evidence type="ECO:0000256" key="3">
    <source>
        <dbReference type="ARBA" id="ARBA00023125"/>
    </source>
</evidence>
<evidence type="ECO:0000256" key="2">
    <source>
        <dbReference type="ARBA" id="ARBA00023015"/>
    </source>
</evidence>
<dbReference type="Proteomes" id="UP000240859">
    <property type="component" value="Unassembled WGS sequence"/>
</dbReference>
<dbReference type="SMART" id="SM00347">
    <property type="entry name" value="HTH_MARR"/>
    <property type="match status" value="1"/>
</dbReference>
<name>A0ABX5INU9_9STAP</name>
<evidence type="ECO:0000313" key="9">
    <source>
        <dbReference type="EMBL" id="PTI68634.1"/>
    </source>
</evidence>
<dbReference type="InterPro" id="IPR036388">
    <property type="entry name" value="WH-like_DNA-bd_sf"/>
</dbReference>
<dbReference type="PROSITE" id="PS50995">
    <property type="entry name" value="HTH_MARR_2"/>
    <property type="match status" value="1"/>
</dbReference>
<accession>A0ABX5INU9</accession>
<dbReference type="InterPro" id="IPR055166">
    <property type="entry name" value="Transc_reg_Sar_Rot_HTH"/>
</dbReference>
<dbReference type="Gene3D" id="1.10.10.10">
    <property type="entry name" value="Winged helix-like DNA-binding domain superfamily/Winged helix DNA-binding domain"/>
    <property type="match status" value="1"/>
</dbReference>
<dbReference type="EMBL" id="PZFR01000044">
    <property type="protein sequence ID" value="PTI68634.1"/>
    <property type="molecule type" value="Genomic_DNA"/>
</dbReference>
<comment type="subcellular location">
    <subcellularLocation>
        <location evidence="1">Cytoplasm</location>
    </subcellularLocation>
</comment>
<gene>
    <name evidence="9" type="ORF">BU057_08060</name>
</gene>
<dbReference type="PANTHER" id="PTHR42756">
    <property type="entry name" value="TRANSCRIPTIONAL REGULATOR, MARR"/>
    <property type="match status" value="1"/>
</dbReference>
<organism evidence="9 10">
    <name type="scientific">Staphylococcus succinus</name>
    <dbReference type="NCBI Taxonomy" id="61015"/>
    <lineage>
        <taxon>Bacteria</taxon>
        <taxon>Bacillati</taxon>
        <taxon>Bacillota</taxon>
        <taxon>Bacilli</taxon>
        <taxon>Bacillales</taxon>
        <taxon>Staphylococcaceae</taxon>
        <taxon>Staphylococcus</taxon>
    </lineage>
</organism>
<sequence length="151" mass="17783">MYQEELYLDETMKLTNQLCFSVYNVSRLFTKFYEQVLSDFGLTYSQYLVLVSLWEQDNQTLYNIGQSLNLKSNTLTPLLKRLETAGWIERKKIESDKRQLLIKLTDKGKSQQLDIYQAISQCVSEQMNLQEYQEAKDIMDKLELSLKNIVS</sequence>
<dbReference type="PRINTS" id="PR00598">
    <property type="entry name" value="HTHMARR"/>
</dbReference>
<evidence type="ECO:0000256" key="6">
    <source>
        <dbReference type="ARBA" id="ARBA00047188"/>
    </source>
</evidence>
<keyword evidence="10" id="KW-1185">Reference proteome</keyword>
<proteinExistence type="inferred from homology"/>
<evidence type="ECO:0000259" key="8">
    <source>
        <dbReference type="PROSITE" id="PS50995"/>
    </source>
</evidence>
<dbReference type="SUPFAM" id="SSF46785">
    <property type="entry name" value="Winged helix' DNA-binding domain"/>
    <property type="match status" value="1"/>
</dbReference>